<evidence type="ECO:0000313" key="4">
    <source>
        <dbReference type="Proteomes" id="UP000540079"/>
    </source>
</evidence>
<accession>A0A2Z4K3Y5</accession>
<sequence>MSRAETYSYGQGKVYLAERLPSGEIGAQRWVGDVSELSISLNVEDLTHKESYSGNRQEVRKIITAKTGEVSAKFHELSAENLSLALLGQSTKIEASSVSGEKLPEEIKKGDRIALAHQNVSSVTIGSLVENTDFIVDATFGAVEFLKEISSNSDTVSYSYGEVLNVALLTENPKDLFLRFEGVNLAEDNEWTLVELYKVNFNPTDALSLINSGNELDALNAKAKILADTTKTGDKTLGRFGRVVKITK</sequence>
<dbReference type="InterPro" id="IPR016893">
    <property type="entry name" value="UCP028589"/>
</dbReference>
<dbReference type="RefSeq" id="WP_005755580.1">
    <property type="nucleotide sequence ID" value="NZ_CP008918.1"/>
</dbReference>
<dbReference type="Proteomes" id="UP000540079">
    <property type="component" value="Unassembled WGS sequence"/>
</dbReference>
<dbReference type="PIRSF" id="PIRSF028589">
    <property type="entry name" value="UCP028589"/>
    <property type="match status" value="1"/>
</dbReference>
<protein>
    <submittedName>
        <fullName evidence="2">Uncharacterized protein</fullName>
    </submittedName>
</protein>
<organism evidence="2">
    <name type="scientific">Pasteurella multocida</name>
    <dbReference type="NCBI Taxonomy" id="747"/>
    <lineage>
        <taxon>Bacteria</taxon>
        <taxon>Pseudomonadati</taxon>
        <taxon>Pseudomonadota</taxon>
        <taxon>Gammaproteobacteria</taxon>
        <taxon>Pasteurellales</taxon>
        <taxon>Pasteurellaceae</taxon>
        <taxon>Pasteurella</taxon>
    </lineage>
</organism>
<dbReference type="EMBL" id="MG023085">
    <property type="protein sequence ID" value="AWW87161.1"/>
    <property type="molecule type" value="Genomic_DNA"/>
</dbReference>
<name>A0A2Z4K3Y5_PASMD</name>
<evidence type="ECO:0000313" key="2">
    <source>
        <dbReference type="EMBL" id="AWW87209.1"/>
    </source>
</evidence>
<gene>
    <name evidence="3" type="ORF">C2800_00820</name>
</gene>
<dbReference type="EMBL" id="PPVL01000001">
    <property type="protein sequence ID" value="NNI77983.1"/>
    <property type="molecule type" value="Genomic_DNA"/>
</dbReference>
<evidence type="ECO:0000313" key="1">
    <source>
        <dbReference type="EMBL" id="AWW87161.1"/>
    </source>
</evidence>
<proteinExistence type="predicted"/>
<reference evidence="2" key="1">
    <citation type="submission" date="2017-10" db="EMBL/GenBank/DDBJ databases">
        <title>Pathogenic variability among Pasteurella multocida A isolates from Brazilian pig farms.</title>
        <authorList>
            <person name="Oliveira J.X."/>
            <person name="Mores M.A.Z."/>
            <person name="Rebellato R."/>
            <person name="Kich J.D."/>
            <person name="Cantao M.E."/>
            <person name="Klein C.S."/>
            <person name="Guedes R.M."/>
            <person name="Coldebella A."/>
            <person name="Barcellos D.E.S.N."/>
            <person name="Mores N."/>
        </authorList>
    </citation>
    <scope>NUCLEOTIDE SEQUENCE</scope>
    <source>
        <strain evidence="1">BRMSA 1199</strain>
        <strain evidence="2">BRMSA 1201</strain>
    </source>
</reference>
<dbReference type="AlphaFoldDB" id="A0A2Z4K3Y5"/>
<dbReference type="EMBL" id="MG023086">
    <property type="protein sequence ID" value="AWW87209.1"/>
    <property type="molecule type" value="Genomic_DNA"/>
</dbReference>
<reference evidence="3 4" key="2">
    <citation type="journal article" date="2018" name="Front. Microbiol.">
        <title>Genetic and Phylogenetic Characteristics of Pasteurella multocida Isolates From Different Host Species.</title>
        <authorList>
            <person name="Peng Z."/>
            <person name="Liang W."/>
            <person name="Wang F."/>
            <person name="Xu Z."/>
            <person name="Xie Z."/>
            <person name="Lian Z."/>
            <person name="Hua L."/>
            <person name="Zhou R."/>
            <person name="Chen H."/>
            <person name="Wu B."/>
        </authorList>
    </citation>
    <scope>NUCLEOTIDE SEQUENCE [LARGE SCALE GENOMIC DNA]</scope>
    <source>
        <strain evidence="3 4">HNA06</strain>
    </source>
</reference>
<evidence type="ECO:0000313" key="3">
    <source>
        <dbReference type="EMBL" id="NNI77983.1"/>
    </source>
</evidence>
<dbReference type="KEGG" id="pmul:DR93_1422"/>